<dbReference type="PANTHER" id="PTHR43395:SF10">
    <property type="entry name" value="CHEMOTAXIS PROTEIN CHEA"/>
    <property type="match status" value="1"/>
</dbReference>
<dbReference type="InterPro" id="IPR036641">
    <property type="entry name" value="HPT_dom_sf"/>
</dbReference>
<dbReference type="PROSITE" id="PS50894">
    <property type="entry name" value="HPT"/>
    <property type="match status" value="1"/>
</dbReference>
<feature type="domain" description="HPt" evidence="16">
    <location>
        <begin position="1"/>
        <end position="105"/>
    </location>
</feature>
<dbReference type="CDD" id="cd00731">
    <property type="entry name" value="CheA_reg"/>
    <property type="match status" value="1"/>
</dbReference>
<evidence type="ECO:0000256" key="6">
    <source>
        <dbReference type="ARBA" id="ARBA00022679"/>
    </source>
</evidence>
<dbReference type="EC" id="2.7.13.3" evidence="2"/>
<dbReference type="SUPFAM" id="SSF55874">
    <property type="entry name" value="ATPase domain of HSP90 chaperone/DNA topoisomerase II/histidine kinase"/>
    <property type="match status" value="1"/>
</dbReference>
<dbReference type="SUPFAM" id="SSF50341">
    <property type="entry name" value="CheW-like"/>
    <property type="match status" value="1"/>
</dbReference>
<dbReference type="EMBL" id="QKRX01000016">
    <property type="protein sequence ID" value="RAU16802.1"/>
    <property type="molecule type" value="Genomic_DNA"/>
</dbReference>
<evidence type="ECO:0000256" key="7">
    <source>
        <dbReference type="ARBA" id="ARBA00022741"/>
    </source>
</evidence>
<reference evidence="17 18" key="1">
    <citation type="submission" date="2018-06" db="EMBL/GenBank/DDBJ databases">
        <title>Nitrincola tibetense sp. nov., isolated from Lake XuguoCo on Tibetan Plateau.</title>
        <authorList>
            <person name="Xing P."/>
        </authorList>
    </citation>
    <scope>NUCLEOTIDE SEQUENCE [LARGE SCALE GENOMIC DNA]</scope>
    <source>
        <strain evidence="18">xg18</strain>
    </source>
</reference>
<evidence type="ECO:0000256" key="12">
    <source>
        <dbReference type="PROSITE-ProRule" id="PRU00110"/>
    </source>
</evidence>
<dbReference type="PANTHER" id="PTHR43395">
    <property type="entry name" value="SENSOR HISTIDINE KINASE CHEA"/>
    <property type="match status" value="1"/>
</dbReference>
<evidence type="ECO:0000256" key="13">
    <source>
        <dbReference type="SAM" id="MobiDB-lite"/>
    </source>
</evidence>
<keyword evidence="10" id="KW-0902">Two-component regulatory system</keyword>
<dbReference type="SUPFAM" id="SSF47226">
    <property type="entry name" value="Histidine-containing phosphotransfer domain, HPT domain"/>
    <property type="match status" value="1"/>
</dbReference>
<dbReference type="SMART" id="SM00073">
    <property type="entry name" value="HPT"/>
    <property type="match status" value="1"/>
</dbReference>
<dbReference type="Pfam" id="PF02895">
    <property type="entry name" value="H-kinase_dim"/>
    <property type="match status" value="1"/>
</dbReference>
<dbReference type="InterPro" id="IPR036890">
    <property type="entry name" value="HATPase_C_sf"/>
</dbReference>
<gene>
    <name evidence="17" type="ORF">DN062_16225</name>
</gene>
<evidence type="ECO:0000256" key="3">
    <source>
        <dbReference type="ARBA" id="ARBA00021495"/>
    </source>
</evidence>
<comment type="caution">
    <text evidence="17">The sequence shown here is derived from an EMBL/GenBank/DDBJ whole genome shotgun (WGS) entry which is preliminary data.</text>
</comment>
<dbReference type="Gene3D" id="1.20.120.160">
    <property type="entry name" value="HPT domain"/>
    <property type="match status" value="1"/>
</dbReference>
<dbReference type="InterPro" id="IPR004105">
    <property type="entry name" value="CheA-like_dim"/>
</dbReference>
<evidence type="ECO:0000256" key="8">
    <source>
        <dbReference type="ARBA" id="ARBA00022777"/>
    </source>
</evidence>
<sequence length="732" mass="80291">MSIDLSQFHQVFIDEAYEHLDAMEQLLLAIDIEQPNLDDLNAIFRAAHSIKGGSGTFGFSNIADLTHALESLLDKLRKETLSITHEMVSAFLSCGDLLKLMLEAHQEGVDLDEQRITDMKRLLLSLGEESSAPESPVIHTNTQSPVITYRIRLHPDSDIFSGPASFEALVADLSRLGTLTLIAEQGAGCYEWTLTGSVVLQDLQDTFAYICQDNEVTITEEVASAVEEDEGFGFFTDLPEPSVAPDSDFGFFVDESELPASQALDDSGFGFFVEEADLPAVKLAQQEAEQGFGFFVSESDLPHPVTPSNETRTKESTTPAQTPVSAPKKMTKADANKAHAETSIRVGVEKVDQLINLVGELVITRSMLAQSVSELDPVHFETIHKGLVNLERNSRDLQEAVMSIRMLPINFVFGRFPRVVRDLTQKMSKKVRLKLVGEETELDKGLIEKLADPLTHLLRNSIDHGIEIPEVRRAAGKPEEGTITLSASHQGGSILVQITDDGAGLDREKLIAKAREKGLPLSDNPTDKEVWQLIFAPGFSTAKEVTDVSGRGVGMDVVQRNIAEMKGQVEIESAQGVGTTIGLRLPLTLAILDGMILRVGDEVFVLPLTRILESFQPDSSQMKSVAGQGRVVQMRGEYLPLVELHKLLGIQPQYTRPEEGILVLVETTQDKVALFVDELIAQQQVVIKSLETHFRKVDGLSGATIMGDGRVALILDIDRLARMHSTTPVTMN</sequence>
<proteinExistence type="predicted"/>
<evidence type="ECO:0000256" key="10">
    <source>
        <dbReference type="ARBA" id="ARBA00023012"/>
    </source>
</evidence>
<evidence type="ECO:0000256" key="2">
    <source>
        <dbReference type="ARBA" id="ARBA00012438"/>
    </source>
</evidence>
<dbReference type="Proteomes" id="UP000250744">
    <property type="component" value="Unassembled WGS sequence"/>
</dbReference>
<keyword evidence="4" id="KW-0145">Chemotaxis</keyword>
<feature type="domain" description="CheW-like" evidence="15">
    <location>
        <begin position="591"/>
        <end position="726"/>
    </location>
</feature>
<evidence type="ECO:0000259" key="15">
    <source>
        <dbReference type="PROSITE" id="PS50851"/>
    </source>
</evidence>
<dbReference type="SMART" id="SM01231">
    <property type="entry name" value="H-kinase_dim"/>
    <property type="match status" value="1"/>
</dbReference>
<dbReference type="FunFam" id="2.30.30.40:FF:000048">
    <property type="entry name" value="Chemotaxis protein CheA, putative"/>
    <property type="match status" value="1"/>
</dbReference>
<feature type="modified residue" description="Phosphohistidine" evidence="12">
    <location>
        <position position="48"/>
    </location>
</feature>
<keyword evidence="7" id="KW-0547">Nucleotide-binding</keyword>
<dbReference type="GO" id="GO:0005737">
    <property type="term" value="C:cytoplasm"/>
    <property type="evidence" value="ECO:0007669"/>
    <property type="project" value="InterPro"/>
</dbReference>
<evidence type="ECO:0000256" key="1">
    <source>
        <dbReference type="ARBA" id="ARBA00000085"/>
    </source>
</evidence>
<keyword evidence="5 12" id="KW-0597">Phosphoprotein</keyword>
<dbReference type="SMART" id="SM00387">
    <property type="entry name" value="HATPase_c"/>
    <property type="match status" value="1"/>
</dbReference>
<organism evidence="17 18">
    <name type="scientific">Nitrincola tibetensis</name>
    <dbReference type="NCBI Taxonomy" id="2219697"/>
    <lineage>
        <taxon>Bacteria</taxon>
        <taxon>Pseudomonadati</taxon>
        <taxon>Pseudomonadota</taxon>
        <taxon>Gammaproteobacteria</taxon>
        <taxon>Oceanospirillales</taxon>
        <taxon>Oceanospirillaceae</taxon>
        <taxon>Nitrincola</taxon>
    </lineage>
</organism>
<evidence type="ECO:0000256" key="5">
    <source>
        <dbReference type="ARBA" id="ARBA00022553"/>
    </source>
</evidence>
<evidence type="ECO:0000256" key="9">
    <source>
        <dbReference type="ARBA" id="ARBA00022840"/>
    </source>
</evidence>
<dbReference type="InterPro" id="IPR005467">
    <property type="entry name" value="His_kinase_dom"/>
</dbReference>
<dbReference type="Gene3D" id="3.30.565.10">
    <property type="entry name" value="Histidine kinase-like ATPase, C-terminal domain"/>
    <property type="match status" value="1"/>
</dbReference>
<dbReference type="InterPro" id="IPR036097">
    <property type="entry name" value="HisK_dim/P_sf"/>
</dbReference>
<dbReference type="PRINTS" id="PR00344">
    <property type="entry name" value="BCTRLSENSOR"/>
</dbReference>
<dbReference type="InterPro" id="IPR004358">
    <property type="entry name" value="Sig_transdc_His_kin-like_C"/>
</dbReference>
<dbReference type="OrthoDB" id="9803176at2"/>
<evidence type="ECO:0000313" key="17">
    <source>
        <dbReference type="EMBL" id="RAU16802.1"/>
    </source>
</evidence>
<dbReference type="SMART" id="SM00260">
    <property type="entry name" value="CheW"/>
    <property type="match status" value="1"/>
</dbReference>
<dbReference type="RefSeq" id="WP_112160346.1">
    <property type="nucleotide sequence ID" value="NZ_QKRX01000016.1"/>
</dbReference>
<dbReference type="SUPFAM" id="SSF47384">
    <property type="entry name" value="Homodimeric domain of signal transducing histidine kinase"/>
    <property type="match status" value="1"/>
</dbReference>
<evidence type="ECO:0000256" key="11">
    <source>
        <dbReference type="ARBA" id="ARBA00035100"/>
    </source>
</evidence>
<dbReference type="InterPro" id="IPR051315">
    <property type="entry name" value="Bact_Chemotaxis_CheA"/>
</dbReference>
<keyword evidence="8" id="KW-0418">Kinase</keyword>
<evidence type="ECO:0000313" key="18">
    <source>
        <dbReference type="Proteomes" id="UP000250744"/>
    </source>
</evidence>
<keyword evidence="6" id="KW-0808">Transferase</keyword>
<comment type="catalytic activity">
    <reaction evidence="1">
        <text>ATP + protein L-histidine = ADP + protein N-phospho-L-histidine.</text>
        <dbReference type="EC" id="2.7.13.3"/>
    </reaction>
</comment>
<evidence type="ECO:0000259" key="14">
    <source>
        <dbReference type="PROSITE" id="PS50109"/>
    </source>
</evidence>
<keyword evidence="9" id="KW-0067">ATP-binding</keyword>
<evidence type="ECO:0000259" key="16">
    <source>
        <dbReference type="PROSITE" id="PS50894"/>
    </source>
</evidence>
<dbReference type="InterPro" id="IPR003594">
    <property type="entry name" value="HATPase_dom"/>
</dbReference>
<name>A0A364NIA9_9GAMM</name>
<dbReference type="InterPro" id="IPR037006">
    <property type="entry name" value="CheA-like_homodim_sf"/>
</dbReference>
<dbReference type="GO" id="GO:0000155">
    <property type="term" value="F:phosphorelay sensor kinase activity"/>
    <property type="evidence" value="ECO:0007669"/>
    <property type="project" value="InterPro"/>
</dbReference>
<feature type="compositionally biased region" description="Polar residues" evidence="13">
    <location>
        <begin position="306"/>
        <end position="324"/>
    </location>
</feature>
<dbReference type="Pfam" id="PF01584">
    <property type="entry name" value="CheW"/>
    <property type="match status" value="1"/>
</dbReference>
<keyword evidence="18" id="KW-1185">Reference proteome</keyword>
<dbReference type="InterPro" id="IPR008207">
    <property type="entry name" value="Sig_transdc_His_kin_Hpt_dom"/>
</dbReference>
<dbReference type="Gene3D" id="1.10.287.560">
    <property type="entry name" value="Histidine kinase CheA-like, homodimeric domain"/>
    <property type="match status" value="1"/>
</dbReference>
<dbReference type="CDD" id="cd00088">
    <property type="entry name" value="HPT"/>
    <property type="match status" value="1"/>
</dbReference>
<accession>A0A364NIA9</accession>
<dbReference type="Pfam" id="PF02518">
    <property type="entry name" value="HATPase_c"/>
    <property type="match status" value="1"/>
</dbReference>
<dbReference type="Gene3D" id="2.30.30.40">
    <property type="entry name" value="SH3 Domains"/>
    <property type="match status" value="1"/>
</dbReference>
<comment type="function">
    <text evidence="11">Involved in the transmission of sensory signals from the chemoreceptors to the flagellar motors. CheA is autophosphorylated; it can transfer its phosphate group to either CheB or CheY.</text>
</comment>
<feature type="domain" description="Histidine kinase" evidence="14">
    <location>
        <begin position="315"/>
        <end position="589"/>
    </location>
</feature>
<dbReference type="CDD" id="cd16916">
    <property type="entry name" value="HATPase_CheA-like"/>
    <property type="match status" value="1"/>
</dbReference>
<dbReference type="Pfam" id="PF01627">
    <property type="entry name" value="Hpt"/>
    <property type="match status" value="1"/>
</dbReference>
<dbReference type="InterPro" id="IPR002545">
    <property type="entry name" value="CheW-lke_dom"/>
</dbReference>
<dbReference type="FunFam" id="3.30.565.10:FF:000016">
    <property type="entry name" value="Chemotaxis protein CheA, putative"/>
    <property type="match status" value="1"/>
</dbReference>
<dbReference type="GO" id="GO:0006935">
    <property type="term" value="P:chemotaxis"/>
    <property type="evidence" value="ECO:0007669"/>
    <property type="project" value="UniProtKB-KW"/>
</dbReference>
<dbReference type="PROSITE" id="PS50109">
    <property type="entry name" value="HIS_KIN"/>
    <property type="match status" value="1"/>
</dbReference>
<protein>
    <recommendedName>
        <fullName evidence="3">Chemotaxis protein CheA</fullName>
        <ecNumber evidence="2">2.7.13.3</ecNumber>
    </recommendedName>
</protein>
<feature type="region of interest" description="Disordered" evidence="13">
    <location>
        <begin position="299"/>
        <end position="336"/>
    </location>
</feature>
<dbReference type="AlphaFoldDB" id="A0A364NIA9"/>
<dbReference type="PROSITE" id="PS50851">
    <property type="entry name" value="CHEW"/>
    <property type="match status" value="1"/>
</dbReference>
<dbReference type="GO" id="GO:0005524">
    <property type="term" value="F:ATP binding"/>
    <property type="evidence" value="ECO:0007669"/>
    <property type="project" value="UniProtKB-KW"/>
</dbReference>
<dbReference type="InterPro" id="IPR036061">
    <property type="entry name" value="CheW-like_dom_sf"/>
</dbReference>
<evidence type="ECO:0000256" key="4">
    <source>
        <dbReference type="ARBA" id="ARBA00022500"/>
    </source>
</evidence>